<feature type="domain" description="N-acetyltransferase" evidence="3">
    <location>
        <begin position="14"/>
        <end position="168"/>
    </location>
</feature>
<dbReference type="AlphaFoldDB" id="A0A9C7PPR0"/>
<dbReference type="OrthoDB" id="47374at2759"/>
<dbReference type="FunFam" id="3.40.630.30:FF:000006">
    <property type="entry name" value="Putative n-alpha-acetyltransferase 50"/>
    <property type="match status" value="1"/>
</dbReference>
<comment type="caution">
    <text evidence="4">The sequence shown here is derived from an EMBL/GenBank/DDBJ whole genome shotgun (WGS) entry which is preliminary data.</text>
</comment>
<evidence type="ECO:0000259" key="3">
    <source>
        <dbReference type="PROSITE" id="PS51186"/>
    </source>
</evidence>
<dbReference type="GO" id="GO:0008080">
    <property type="term" value="F:N-acetyltransferase activity"/>
    <property type="evidence" value="ECO:0007669"/>
    <property type="project" value="TreeGrafter"/>
</dbReference>
<evidence type="ECO:0000256" key="1">
    <source>
        <dbReference type="ARBA" id="ARBA00022679"/>
    </source>
</evidence>
<reference evidence="4" key="1">
    <citation type="journal article" date="2022" name="Proc. Natl. Acad. Sci. U.S.A.">
        <title>Life cycle and functional genomics of the unicellular red alga Galdieria for elucidating algal and plant evolution and industrial use.</title>
        <authorList>
            <person name="Hirooka S."/>
            <person name="Itabashi T."/>
            <person name="Ichinose T.M."/>
            <person name="Onuma R."/>
            <person name="Fujiwara T."/>
            <person name="Yamashita S."/>
            <person name="Jong L.W."/>
            <person name="Tomita R."/>
            <person name="Iwane A.H."/>
            <person name="Miyagishima S.Y."/>
        </authorList>
    </citation>
    <scope>NUCLEOTIDE SEQUENCE</scope>
    <source>
        <strain evidence="4">NBRC 102759</strain>
    </source>
</reference>
<dbReference type="InterPro" id="IPR051556">
    <property type="entry name" value="N-term/lysine_N-AcTrnsfr"/>
</dbReference>
<proteinExistence type="predicted"/>
<dbReference type="EMBL" id="BQMJ01000001">
    <property type="protein sequence ID" value="GJQ08353.1"/>
    <property type="molecule type" value="Genomic_DNA"/>
</dbReference>
<dbReference type="Gene3D" id="3.40.630.30">
    <property type="match status" value="1"/>
</dbReference>
<evidence type="ECO:0000313" key="5">
    <source>
        <dbReference type="EMBL" id="GJQ11499.1"/>
    </source>
</evidence>
<dbReference type="EMBL" id="BQMJ01000024">
    <property type="protein sequence ID" value="GJQ11499.1"/>
    <property type="molecule type" value="Genomic_DNA"/>
</dbReference>
<sequence>MLLSSENSSTWLPIRFGNLHEKNLEQLKRLNLAIFPIKYGERFYEEVLKASPGLVKLAYYHDFLIGAYCCRKETGPDKQSKIYILTIGVLAPYRELGVGSQLLQQILQLPKTDKFKDITEVYAHVQTSNEIALSFYQKHGFQIGEKKTNYYRDIDPPDCYVVYKKYTNGIEKDL</sequence>
<keyword evidence="6" id="KW-1185">Reference proteome</keyword>
<dbReference type="PANTHER" id="PTHR42919:SF8">
    <property type="entry name" value="N-ALPHA-ACETYLTRANSFERASE 50"/>
    <property type="match status" value="1"/>
</dbReference>
<dbReference type="PANTHER" id="PTHR42919">
    <property type="entry name" value="N-ALPHA-ACETYLTRANSFERASE"/>
    <property type="match status" value="1"/>
</dbReference>
<dbReference type="InterPro" id="IPR016181">
    <property type="entry name" value="Acyl_CoA_acyltransferase"/>
</dbReference>
<reference evidence="4" key="2">
    <citation type="submission" date="2022-01" db="EMBL/GenBank/DDBJ databases">
        <authorList>
            <person name="Hirooka S."/>
            <person name="Miyagishima S.Y."/>
        </authorList>
    </citation>
    <scope>NUCLEOTIDE SEQUENCE</scope>
    <source>
        <strain evidence="4">NBRC 102759</strain>
    </source>
</reference>
<dbReference type="InterPro" id="IPR000182">
    <property type="entry name" value="GNAT_dom"/>
</dbReference>
<accession>A0A9C7PPR0</accession>
<dbReference type="Pfam" id="PF00583">
    <property type="entry name" value="Acetyltransf_1"/>
    <property type="match status" value="1"/>
</dbReference>
<dbReference type="GO" id="GO:0007064">
    <property type="term" value="P:mitotic sister chromatid cohesion"/>
    <property type="evidence" value="ECO:0007669"/>
    <property type="project" value="TreeGrafter"/>
</dbReference>
<dbReference type="PROSITE" id="PS51186">
    <property type="entry name" value="GNAT"/>
    <property type="match status" value="1"/>
</dbReference>
<dbReference type="GO" id="GO:0031415">
    <property type="term" value="C:NatA complex"/>
    <property type="evidence" value="ECO:0007669"/>
    <property type="project" value="TreeGrafter"/>
</dbReference>
<name>A0A9C7PPR0_9RHOD</name>
<keyword evidence="1" id="KW-0808">Transferase</keyword>
<dbReference type="Proteomes" id="UP001061958">
    <property type="component" value="Unassembled WGS sequence"/>
</dbReference>
<evidence type="ECO:0000256" key="2">
    <source>
        <dbReference type="ARBA" id="ARBA00023315"/>
    </source>
</evidence>
<evidence type="ECO:0000313" key="4">
    <source>
        <dbReference type="EMBL" id="GJQ08353.1"/>
    </source>
</evidence>
<protein>
    <recommendedName>
        <fullName evidence="3">N-acetyltransferase domain-containing protein</fullName>
    </recommendedName>
</protein>
<gene>
    <name evidence="4" type="ORF">GpartN1_g144.t1</name>
    <name evidence="5" type="ORF">GpartN1_g3290.t1</name>
</gene>
<organism evidence="4 6">
    <name type="scientific">Galdieria partita</name>
    <dbReference type="NCBI Taxonomy" id="83374"/>
    <lineage>
        <taxon>Eukaryota</taxon>
        <taxon>Rhodophyta</taxon>
        <taxon>Bangiophyceae</taxon>
        <taxon>Galdieriales</taxon>
        <taxon>Galdieriaceae</taxon>
        <taxon>Galdieria</taxon>
    </lineage>
</organism>
<keyword evidence="2" id="KW-0012">Acyltransferase</keyword>
<evidence type="ECO:0000313" key="6">
    <source>
        <dbReference type="Proteomes" id="UP001061958"/>
    </source>
</evidence>
<dbReference type="SUPFAM" id="SSF55729">
    <property type="entry name" value="Acyl-CoA N-acyltransferases (Nat)"/>
    <property type="match status" value="1"/>
</dbReference>